<gene>
    <name evidence="3" type="ORF">GCM10022236_53190</name>
</gene>
<comment type="caution">
    <text evidence="3">The sequence shown here is derived from an EMBL/GenBank/DDBJ whole genome shotgun (WGS) entry which is preliminary data.</text>
</comment>
<name>A0ABP7AYU4_9ACTN</name>
<sequence>MSKIHLRERPHSKPLADGSQLSEEQEDALSLDLVQRVVVSVLAVVIGGSISCVLSLTAALQPATLDPVSDVGLWVMAGITGLLTTAVVLVINRRHSYSPLLVFGLVPMAVSAFWVFA</sequence>
<evidence type="ECO:0000313" key="4">
    <source>
        <dbReference type="Proteomes" id="UP001501490"/>
    </source>
</evidence>
<feature type="compositionally biased region" description="Basic and acidic residues" evidence="1">
    <location>
        <begin position="1"/>
        <end position="11"/>
    </location>
</feature>
<keyword evidence="4" id="KW-1185">Reference proteome</keyword>
<keyword evidence="2" id="KW-1133">Transmembrane helix</keyword>
<keyword evidence="2" id="KW-0812">Transmembrane</keyword>
<dbReference type="RefSeq" id="WP_344810147.1">
    <property type="nucleotide sequence ID" value="NZ_BAABAB010000057.1"/>
</dbReference>
<accession>A0ABP7AYU4</accession>
<keyword evidence="2" id="KW-0472">Membrane</keyword>
<feature type="transmembrane region" description="Helical" evidence="2">
    <location>
        <begin position="37"/>
        <end position="59"/>
    </location>
</feature>
<evidence type="ECO:0000256" key="2">
    <source>
        <dbReference type="SAM" id="Phobius"/>
    </source>
</evidence>
<feature type="region of interest" description="Disordered" evidence="1">
    <location>
        <begin position="1"/>
        <end position="21"/>
    </location>
</feature>
<feature type="transmembrane region" description="Helical" evidence="2">
    <location>
        <begin position="98"/>
        <end position="116"/>
    </location>
</feature>
<feature type="transmembrane region" description="Helical" evidence="2">
    <location>
        <begin position="71"/>
        <end position="91"/>
    </location>
</feature>
<evidence type="ECO:0000313" key="3">
    <source>
        <dbReference type="EMBL" id="GAA3643930.1"/>
    </source>
</evidence>
<evidence type="ECO:0000256" key="1">
    <source>
        <dbReference type="SAM" id="MobiDB-lite"/>
    </source>
</evidence>
<proteinExistence type="predicted"/>
<protein>
    <recommendedName>
        <fullName evidence="5">Transmembrane protein</fullName>
    </recommendedName>
</protein>
<reference evidence="4" key="1">
    <citation type="journal article" date="2019" name="Int. J. Syst. Evol. Microbiol.">
        <title>The Global Catalogue of Microorganisms (GCM) 10K type strain sequencing project: providing services to taxonomists for standard genome sequencing and annotation.</title>
        <authorList>
            <consortium name="The Broad Institute Genomics Platform"/>
            <consortium name="The Broad Institute Genome Sequencing Center for Infectious Disease"/>
            <person name="Wu L."/>
            <person name="Ma J."/>
        </authorList>
    </citation>
    <scope>NUCLEOTIDE SEQUENCE [LARGE SCALE GENOMIC DNA]</scope>
    <source>
        <strain evidence="4">JCM 16929</strain>
    </source>
</reference>
<organism evidence="3 4">
    <name type="scientific">Microlunatus ginsengisoli</name>
    <dbReference type="NCBI Taxonomy" id="363863"/>
    <lineage>
        <taxon>Bacteria</taxon>
        <taxon>Bacillati</taxon>
        <taxon>Actinomycetota</taxon>
        <taxon>Actinomycetes</taxon>
        <taxon>Propionibacteriales</taxon>
        <taxon>Propionibacteriaceae</taxon>
        <taxon>Microlunatus</taxon>
    </lineage>
</organism>
<dbReference type="EMBL" id="BAABAB010000057">
    <property type="protein sequence ID" value="GAA3643930.1"/>
    <property type="molecule type" value="Genomic_DNA"/>
</dbReference>
<evidence type="ECO:0008006" key="5">
    <source>
        <dbReference type="Google" id="ProtNLM"/>
    </source>
</evidence>
<dbReference type="Proteomes" id="UP001501490">
    <property type="component" value="Unassembled WGS sequence"/>
</dbReference>